<evidence type="ECO:0000256" key="2">
    <source>
        <dbReference type="ARBA" id="ARBA00023125"/>
    </source>
</evidence>
<keyword evidence="6" id="KW-1185">Reference proteome</keyword>
<evidence type="ECO:0000256" key="3">
    <source>
        <dbReference type="PROSITE-ProRule" id="PRU00335"/>
    </source>
</evidence>
<dbReference type="GO" id="GO:0003677">
    <property type="term" value="F:DNA binding"/>
    <property type="evidence" value="ECO:0007669"/>
    <property type="project" value="UniProtKB-UniRule"/>
</dbReference>
<dbReference type="InterPro" id="IPR050624">
    <property type="entry name" value="HTH-type_Tx_Regulator"/>
</dbReference>
<dbReference type="InterPro" id="IPR009057">
    <property type="entry name" value="Homeodomain-like_sf"/>
</dbReference>
<protein>
    <submittedName>
        <fullName evidence="5">TetR family transcriptional regulator</fullName>
    </submittedName>
</protein>
<name>A0A109MVZ2_9BACI</name>
<feature type="DNA-binding region" description="H-T-H motif" evidence="3">
    <location>
        <begin position="34"/>
        <end position="53"/>
    </location>
</feature>
<dbReference type="PANTHER" id="PTHR43479:SF7">
    <property type="entry name" value="TETR-FAMILY TRANSCRIPTIONAL REGULATOR"/>
    <property type="match status" value="1"/>
</dbReference>
<dbReference type="InterPro" id="IPR001647">
    <property type="entry name" value="HTH_TetR"/>
</dbReference>
<proteinExistence type="predicted"/>
<evidence type="ECO:0000256" key="1">
    <source>
        <dbReference type="ARBA" id="ARBA00022491"/>
    </source>
</evidence>
<dbReference type="Gene3D" id="1.10.357.10">
    <property type="entry name" value="Tetracycline Repressor, domain 2"/>
    <property type="match status" value="1"/>
</dbReference>
<reference evidence="5 6" key="1">
    <citation type="submission" date="2015-11" db="EMBL/GenBank/DDBJ databases">
        <title>Genome Sequence of Bacillus simplex strain VanAntwerpen2.</title>
        <authorList>
            <person name="Couger M.B."/>
        </authorList>
    </citation>
    <scope>NUCLEOTIDE SEQUENCE [LARGE SCALE GENOMIC DNA]</scope>
    <source>
        <strain evidence="5 6">VanAntwerpen02</strain>
    </source>
</reference>
<dbReference type="AlphaFoldDB" id="A0A109MVZ2"/>
<dbReference type="PRINTS" id="PR00455">
    <property type="entry name" value="HTHTETR"/>
</dbReference>
<dbReference type="PROSITE" id="PS50977">
    <property type="entry name" value="HTH_TETR_2"/>
    <property type="match status" value="1"/>
</dbReference>
<dbReference type="RefSeq" id="WP_061143318.1">
    <property type="nucleotide sequence ID" value="NZ_LNNH01000032.1"/>
</dbReference>
<dbReference type="InterPro" id="IPR039532">
    <property type="entry name" value="TetR_C_Firmicutes"/>
</dbReference>
<dbReference type="SUPFAM" id="SSF46689">
    <property type="entry name" value="Homeodomain-like"/>
    <property type="match status" value="1"/>
</dbReference>
<organism evidence="5 6">
    <name type="scientific">Peribacillus simplex</name>
    <dbReference type="NCBI Taxonomy" id="1478"/>
    <lineage>
        <taxon>Bacteria</taxon>
        <taxon>Bacillati</taxon>
        <taxon>Bacillota</taxon>
        <taxon>Bacilli</taxon>
        <taxon>Bacillales</taxon>
        <taxon>Bacillaceae</taxon>
        <taxon>Peribacillus</taxon>
    </lineage>
</organism>
<dbReference type="Pfam" id="PF00440">
    <property type="entry name" value="TetR_N"/>
    <property type="match status" value="1"/>
</dbReference>
<dbReference type="PANTHER" id="PTHR43479">
    <property type="entry name" value="ACREF/ENVCD OPERON REPRESSOR-RELATED"/>
    <property type="match status" value="1"/>
</dbReference>
<comment type="caution">
    <text evidence="5">The sequence shown here is derived from an EMBL/GenBank/DDBJ whole genome shotgun (WGS) entry which is preliminary data.</text>
</comment>
<accession>A0A109MVZ2</accession>
<keyword evidence="2 3" id="KW-0238">DNA-binding</keyword>
<dbReference type="Proteomes" id="UP000064189">
    <property type="component" value="Unassembled WGS sequence"/>
</dbReference>
<evidence type="ECO:0000259" key="4">
    <source>
        <dbReference type="PROSITE" id="PS50977"/>
    </source>
</evidence>
<feature type="domain" description="HTH tetR-type" evidence="4">
    <location>
        <begin position="11"/>
        <end position="71"/>
    </location>
</feature>
<dbReference type="EMBL" id="LNNH01000032">
    <property type="protein sequence ID" value="KWW16584.1"/>
    <property type="molecule type" value="Genomic_DNA"/>
</dbReference>
<sequence length="214" mass="24970">MSDQKTDRRIIRTKRMIRDALTHLMEEKGFERITVRDLTEKADINRGTFYLHYQDKYDLLKKSEDEIIQEMKEFFKELKPKMLVDSQLLNDPIPLVKLFEYIKENAQFMKLILGPKGDPAFQVRIKQFMRTNFLEKAMKNLNHESLLVPIEHLMAYVTSAHLGVIQYWLENGMQQPPQEMASTLIKISYFGPVYVAGLKEELKPQIDGGSGEAT</sequence>
<keyword evidence="1" id="KW-0678">Repressor</keyword>
<dbReference type="Pfam" id="PF14278">
    <property type="entry name" value="TetR_C_8"/>
    <property type="match status" value="1"/>
</dbReference>
<evidence type="ECO:0000313" key="6">
    <source>
        <dbReference type="Proteomes" id="UP000064189"/>
    </source>
</evidence>
<evidence type="ECO:0000313" key="5">
    <source>
        <dbReference type="EMBL" id="KWW16584.1"/>
    </source>
</evidence>
<gene>
    <name evidence="5" type="ORF">AS888_24485</name>
</gene>